<dbReference type="InterPro" id="IPR047204">
    <property type="entry name" value="RMP1_RBD"/>
</dbReference>
<dbReference type="GO" id="GO:0000172">
    <property type="term" value="C:ribonuclease MRP complex"/>
    <property type="evidence" value="ECO:0007669"/>
    <property type="project" value="EnsemblFungi"/>
</dbReference>
<keyword evidence="5" id="KW-1185">Reference proteome</keyword>
<dbReference type="CDD" id="cd22573">
    <property type="entry name" value="RMP1_RBD"/>
    <property type="match status" value="1"/>
</dbReference>
<dbReference type="Pfam" id="PF20945">
    <property type="entry name" value="RMP1"/>
    <property type="match status" value="1"/>
</dbReference>
<protein>
    <recommendedName>
        <fullName evidence="3">RNase MRP protein 1 RNA binding domain-containing protein</fullName>
    </recommendedName>
</protein>
<feature type="region of interest" description="Disordered" evidence="1">
    <location>
        <begin position="219"/>
        <end position="248"/>
    </location>
</feature>
<dbReference type="eggNOG" id="ENOG502S2QW">
    <property type="taxonomic scope" value="Eukaryota"/>
</dbReference>
<dbReference type="FunCoup" id="A7TRG4">
    <property type="interactions" value="87"/>
</dbReference>
<dbReference type="GO" id="GO:0042134">
    <property type="term" value="F:rRNA primary transcript binding"/>
    <property type="evidence" value="ECO:0007669"/>
    <property type="project" value="EnsemblFungi"/>
</dbReference>
<keyword evidence="2" id="KW-1133">Transmembrane helix</keyword>
<feature type="transmembrane region" description="Helical" evidence="2">
    <location>
        <begin position="105"/>
        <end position="125"/>
    </location>
</feature>
<evidence type="ECO:0000313" key="4">
    <source>
        <dbReference type="EMBL" id="EDO15153.1"/>
    </source>
</evidence>
<dbReference type="STRING" id="436907.A7TRG4"/>
<evidence type="ECO:0000313" key="5">
    <source>
        <dbReference type="Proteomes" id="UP000000267"/>
    </source>
</evidence>
<keyword evidence="2" id="KW-0472">Membrane</keyword>
<dbReference type="RefSeq" id="XP_001643011.1">
    <property type="nucleotide sequence ID" value="XM_001642961.1"/>
</dbReference>
<evidence type="ECO:0000256" key="1">
    <source>
        <dbReference type="SAM" id="MobiDB-lite"/>
    </source>
</evidence>
<dbReference type="EMBL" id="DS480478">
    <property type="protein sequence ID" value="EDO15153.1"/>
    <property type="molecule type" value="Genomic_DNA"/>
</dbReference>
<keyword evidence="2" id="KW-0812">Transmembrane</keyword>
<reference evidence="4 5" key="1">
    <citation type="journal article" date="2007" name="Proc. Natl. Acad. Sci. U.S.A.">
        <title>Independent sorting-out of thousands of duplicated gene pairs in two yeast species descended from a whole-genome duplication.</title>
        <authorList>
            <person name="Scannell D.R."/>
            <person name="Frank A.C."/>
            <person name="Conant G.C."/>
            <person name="Byrne K.P."/>
            <person name="Woolfit M."/>
            <person name="Wolfe K.H."/>
        </authorList>
    </citation>
    <scope>NUCLEOTIDE SEQUENCE [LARGE SCALE GENOMIC DNA]</scope>
    <source>
        <strain evidence="5">ATCC 22028 / DSM 70294 / BCRC 21397 / CBS 2163 / NBRC 10782 / NRRL Y-8283 / UCD 57-17</strain>
    </source>
</reference>
<gene>
    <name evidence="4" type="ORF">Kpol_397p13</name>
</gene>
<name>A7TRG4_VANPO</name>
<dbReference type="Proteomes" id="UP000000267">
    <property type="component" value="Unassembled WGS sequence"/>
</dbReference>
<dbReference type="GeneID" id="5543205"/>
<dbReference type="OrthoDB" id="5414547at2759"/>
<sequence length="248" mass="29141">MIEGDIVNNSNKKHKNDGNDDYSHRKIYLKLHQEYRILHLLYHRNKNQHHVAIWWKRFNILKRSCGQVIEILQDKKIKGSKNWFKLYNLIENLINKQINKIYYDFNGIIALGQFVTLGVVLIGLLSRIYNCYIDILELFKDNFIKYGCKAIITNSRNDNFNDMKYKETEKLLESITNEELGENLKDMSDNGNKLMEITKDYPILSIDDINLLNINKTSNSNTKDGRMSNKSKKKKKSKPKSAIDDIFS</sequence>
<evidence type="ECO:0000256" key="2">
    <source>
        <dbReference type="SAM" id="Phobius"/>
    </source>
</evidence>
<dbReference type="OMA" id="VIPRCYI"/>
<dbReference type="PANTHER" id="PTHR37792:SF1">
    <property type="entry name" value="RIBONUCLEASE MRP PROTEIN SUBUNIT RMP1"/>
    <property type="match status" value="1"/>
</dbReference>
<feature type="compositionally biased region" description="Basic residues" evidence="1">
    <location>
        <begin position="229"/>
        <end position="239"/>
    </location>
</feature>
<proteinExistence type="predicted"/>
<dbReference type="PhylomeDB" id="A7TRG4"/>
<dbReference type="InterPro" id="IPR047205">
    <property type="entry name" value="RMP1"/>
</dbReference>
<organism evidence="5">
    <name type="scientific">Vanderwaltozyma polyspora (strain ATCC 22028 / DSM 70294 / BCRC 21397 / CBS 2163 / NBRC 10782 / NRRL Y-8283 / UCD 57-17)</name>
    <name type="common">Kluyveromyces polysporus</name>
    <dbReference type="NCBI Taxonomy" id="436907"/>
    <lineage>
        <taxon>Eukaryota</taxon>
        <taxon>Fungi</taxon>
        <taxon>Dikarya</taxon>
        <taxon>Ascomycota</taxon>
        <taxon>Saccharomycotina</taxon>
        <taxon>Saccharomycetes</taxon>
        <taxon>Saccharomycetales</taxon>
        <taxon>Saccharomycetaceae</taxon>
        <taxon>Vanderwaltozyma</taxon>
    </lineage>
</organism>
<accession>A7TRG4</accession>
<dbReference type="HOGENOM" id="CLU_031977_1_1_1"/>
<feature type="domain" description="RNase MRP protein 1 RNA binding" evidence="3">
    <location>
        <begin position="37"/>
        <end position="127"/>
    </location>
</feature>
<dbReference type="GO" id="GO:0000294">
    <property type="term" value="P:nuclear-transcribed mRNA catabolic process, RNase MRP-dependent"/>
    <property type="evidence" value="ECO:0007669"/>
    <property type="project" value="EnsemblFungi"/>
</dbReference>
<dbReference type="PANTHER" id="PTHR37792">
    <property type="entry name" value="RIBONUCLEASE MRP PROTEIN SUBUNIT RMP1"/>
    <property type="match status" value="1"/>
</dbReference>
<dbReference type="KEGG" id="vpo:Kpol_397p13"/>
<evidence type="ECO:0000259" key="3">
    <source>
        <dbReference type="Pfam" id="PF20945"/>
    </source>
</evidence>
<dbReference type="AlphaFoldDB" id="A7TRG4"/>
<dbReference type="GO" id="GO:0000466">
    <property type="term" value="P:maturation of 5.8S rRNA from tricistronic rRNA transcript (SSU-rRNA, 5.8S rRNA, LSU-rRNA)"/>
    <property type="evidence" value="ECO:0007669"/>
    <property type="project" value="EnsemblFungi"/>
</dbReference>
<dbReference type="InParanoid" id="A7TRG4"/>